<evidence type="ECO:0000256" key="2">
    <source>
        <dbReference type="SAM" id="SignalP"/>
    </source>
</evidence>
<dbReference type="Pfam" id="PF00024">
    <property type="entry name" value="PAN_1"/>
    <property type="match status" value="2"/>
</dbReference>
<dbReference type="AlphaFoldDB" id="S8BMH2"/>
<dbReference type="EMBL" id="AQGS01000912">
    <property type="protein sequence ID" value="EPS36387.1"/>
    <property type="molecule type" value="Genomic_DNA"/>
</dbReference>
<dbReference type="Gene3D" id="2.60.120.1560">
    <property type="match status" value="1"/>
</dbReference>
<gene>
    <name evidence="5" type="ORF">H072_10119</name>
</gene>
<feature type="compositionally biased region" description="Low complexity" evidence="1">
    <location>
        <begin position="58"/>
        <end position="71"/>
    </location>
</feature>
<feature type="compositionally biased region" description="Low complexity" evidence="1">
    <location>
        <begin position="82"/>
        <end position="237"/>
    </location>
</feature>
<protein>
    <recommendedName>
        <fullName evidence="7">PA14 domain-containing protein</fullName>
    </recommendedName>
</protein>
<dbReference type="HOGENOM" id="CLU_446156_0_0_1"/>
<evidence type="ECO:0000256" key="1">
    <source>
        <dbReference type="SAM" id="MobiDB-lite"/>
    </source>
</evidence>
<reference evidence="5 6" key="1">
    <citation type="journal article" date="2013" name="PLoS Genet.">
        <title>Genomic mechanisms accounting for the adaptation to parasitism in nematode-trapping fungi.</title>
        <authorList>
            <person name="Meerupati T."/>
            <person name="Andersson K.M."/>
            <person name="Friman E."/>
            <person name="Kumar D."/>
            <person name="Tunlid A."/>
            <person name="Ahren D."/>
        </authorList>
    </citation>
    <scope>NUCLEOTIDE SEQUENCE [LARGE SCALE GENOMIC DNA]</scope>
    <source>
        <strain evidence="5 6">CBS 200.50</strain>
    </source>
</reference>
<feature type="domain" description="PA14" evidence="4">
    <location>
        <begin position="529"/>
        <end position="683"/>
    </location>
</feature>
<dbReference type="eggNOG" id="ENOG502SQUM">
    <property type="taxonomic scope" value="Eukaryota"/>
</dbReference>
<accession>S8BMH2</accession>
<feature type="chain" id="PRO_5004548607" description="PA14 domain-containing protein" evidence="2">
    <location>
        <begin position="27"/>
        <end position="708"/>
    </location>
</feature>
<reference evidence="6" key="2">
    <citation type="submission" date="2013-04" db="EMBL/GenBank/DDBJ databases">
        <title>Genomic mechanisms accounting for the adaptation to parasitism in nematode-trapping fungi.</title>
        <authorList>
            <person name="Ahren D.G."/>
        </authorList>
    </citation>
    <scope>NUCLEOTIDE SEQUENCE [LARGE SCALE GENOMIC DNA]</scope>
    <source>
        <strain evidence="6">CBS 200.50</strain>
    </source>
</reference>
<comment type="caution">
    <text evidence="5">The sequence shown here is derived from an EMBL/GenBank/DDBJ whole genome shotgun (WGS) entry which is preliminary data.</text>
</comment>
<evidence type="ECO:0000313" key="5">
    <source>
        <dbReference type="EMBL" id="EPS36387.1"/>
    </source>
</evidence>
<keyword evidence="6" id="KW-1185">Reference proteome</keyword>
<evidence type="ECO:0008006" key="7">
    <source>
        <dbReference type="Google" id="ProtNLM"/>
    </source>
</evidence>
<dbReference type="PROSITE" id="PS51820">
    <property type="entry name" value="PA14"/>
    <property type="match status" value="1"/>
</dbReference>
<dbReference type="Proteomes" id="UP000015100">
    <property type="component" value="Unassembled WGS sequence"/>
</dbReference>
<sequence length="708" mass="78170">MAKFSTLSPTRAILMLSFMISAIAQSQNEQIWQPGQQQQQQQTPEDMGASRIYWKPMGRQAGQEQQQQQAPGGMGASGTIWQPGQQQGQQSMQQPPVQQQQQYHQYQPNQQQQYQPSQQQQQYGQWQPGQQQQPLQQQPMQQQPWQPGQQQQQQQQPWQPGMQQPGQQQPWQPGQPTQQQPPQQPPQQQQPWQPGQQQPGQQQPWQPGQQQPGQQQPVQQPGQQQPGMQQPGTQQPGNMYPGVEPVNSNNPVHTLPGVYNPNANSQNTALCPINDYQTYSATDGSYFMIRCGLYHSTEILDTVLADSLQQCIERCATKDGCNAVNFDTQNGRTCSLLGQGGLGPKAMSSTVHHYAFMVDPPTKEAANDMTVMCSTECPYANHNTYNTIFGTAFRIVCGRRHATPHILSEGQGSFKDCMDACAGTNGCDSVDYHERSKTCYYSNHKGYPPVEATGYSSAWSVGCAGACGGNSCGANLAPGQYPKLPVKQGPLKPDTSCGNIGLQHYATPNTDVNGNKVTNIDLFDPAVLKRRNPMTAGQSQDNPAQNCYGTTTKVGFSQAQTNPIDVYGYKQDFGTYADVLAINHRGYIFAPQDGKYTFSLPSSDDITFLWVGQTAYTGWTRQNANIIQKFAGGNSKPTSTQIDLKKGTYTPIRIVWANQGGAGNFKLRITAPDGSVLLDEKSENNEYIVQYSCDNTSGPKYPAWGFEA</sequence>
<keyword evidence="2" id="KW-0732">Signal</keyword>
<dbReference type="InterPro" id="IPR018871">
    <property type="entry name" value="GLEYA_adhesin_domain"/>
</dbReference>
<name>S8BMH2_DACHA</name>
<feature type="compositionally biased region" description="Low complexity" evidence="1">
    <location>
        <begin position="31"/>
        <end position="42"/>
    </location>
</feature>
<dbReference type="InterPro" id="IPR003609">
    <property type="entry name" value="Pan_app"/>
</dbReference>
<proteinExistence type="predicted"/>
<dbReference type="Gene3D" id="3.50.4.10">
    <property type="entry name" value="Hepatocyte Growth Factor"/>
    <property type="match status" value="1"/>
</dbReference>
<evidence type="ECO:0000259" key="3">
    <source>
        <dbReference type="PROSITE" id="PS50948"/>
    </source>
</evidence>
<dbReference type="OrthoDB" id="4388755at2759"/>
<dbReference type="SUPFAM" id="SSF56988">
    <property type="entry name" value="Anthrax protective antigen"/>
    <property type="match status" value="1"/>
</dbReference>
<evidence type="ECO:0000259" key="4">
    <source>
        <dbReference type="PROSITE" id="PS51820"/>
    </source>
</evidence>
<evidence type="ECO:0000313" key="6">
    <source>
        <dbReference type="Proteomes" id="UP000015100"/>
    </source>
</evidence>
<dbReference type="InterPro" id="IPR037524">
    <property type="entry name" value="PA14/GLEYA"/>
</dbReference>
<organism evidence="5 6">
    <name type="scientific">Dactylellina haptotyla (strain CBS 200.50)</name>
    <name type="common">Nematode-trapping fungus</name>
    <name type="synonym">Monacrosporium haptotylum</name>
    <dbReference type="NCBI Taxonomy" id="1284197"/>
    <lineage>
        <taxon>Eukaryota</taxon>
        <taxon>Fungi</taxon>
        <taxon>Dikarya</taxon>
        <taxon>Ascomycota</taxon>
        <taxon>Pezizomycotina</taxon>
        <taxon>Orbiliomycetes</taxon>
        <taxon>Orbiliales</taxon>
        <taxon>Orbiliaceae</taxon>
        <taxon>Dactylellina</taxon>
    </lineage>
</organism>
<dbReference type="Pfam" id="PF10528">
    <property type="entry name" value="GLEYA"/>
    <property type="match status" value="1"/>
</dbReference>
<dbReference type="SMART" id="SM00473">
    <property type="entry name" value="PAN_AP"/>
    <property type="match status" value="2"/>
</dbReference>
<dbReference type="OMA" id="TECPYAN"/>
<feature type="signal peptide" evidence="2">
    <location>
        <begin position="1"/>
        <end position="26"/>
    </location>
</feature>
<feature type="region of interest" description="Disordered" evidence="1">
    <location>
        <begin position="31"/>
        <end position="260"/>
    </location>
</feature>
<dbReference type="PROSITE" id="PS50948">
    <property type="entry name" value="PAN"/>
    <property type="match status" value="1"/>
</dbReference>
<dbReference type="STRING" id="1284197.S8BMH2"/>
<feature type="domain" description="Apple" evidence="3">
    <location>
        <begin position="291"/>
        <end position="358"/>
    </location>
</feature>